<sequence>MNNLKKLIEANKILDTQCVNFCFSPFEKQKFAKMSHSEYLSHLQMRNSKPELASWLIFSQELINLSEKLKSVSYTEFKSIQGQFSRKVNELNVLSFIEELTLMVRSDKDQGTVITCLELMCLIEFTSSSPLAISIGQDFDYVLDLAFTSTSYAVDMISPALKSEATRIINECREMSM</sequence>
<reference evidence="1" key="1">
    <citation type="submission" date="2021-03" db="EMBL/GenBank/DDBJ databases">
        <authorList>
            <person name="Wang G."/>
        </authorList>
    </citation>
    <scope>NUCLEOTIDE SEQUENCE</scope>
    <source>
        <strain evidence="1">KCTC 12899</strain>
    </source>
</reference>
<evidence type="ECO:0000313" key="1">
    <source>
        <dbReference type="EMBL" id="MBO1321708.1"/>
    </source>
</evidence>
<name>A0A8J7U4Q0_9BACT</name>
<accession>A0A8J7U4Q0</accession>
<organism evidence="1 2">
    <name type="scientific">Acanthopleuribacter pedis</name>
    <dbReference type="NCBI Taxonomy" id="442870"/>
    <lineage>
        <taxon>Bacteria</taxon>
        <taxon>Pseudomonadati</taxon>
        <taxon>Acidobacteriota</taxon>
        <taxon>Holophagae</taxon>
        <taxon>Acanthopleuribacterales</taxon>
        <taxon>Acanthopleuribacteraceae</taxon>
        <taxon>Acanthopleuribacter</taxon>
    </lineage>
</organism>
<protein>
    <submittedName>
        <fullName evidence="1">Uncharacterized protein</fullName>
    </submittedName>
</protein>
<dbReference type="AlphaFoldDB" id="A0A8J7U4Q0"/>
<gene>
    <name evidence="1" type="ORF">J3U88_24730</name>
</gene>
<dbReference type="EMBL" id="JAFREP010000026">
    <property type="protein sequence ID" value="MBO1321708.1"/>
    <property type="molecule type" value="Genomic_DNA"/>
</dbReference>
<proteinExistence type="predicted"/>
<evidence type="ECO:0000313" key="2">
    <source>
        <dbReference type="Proteomes" id="UP000664417"/>
    </source>
</evidence>
<dbReference type="RefSeq" id="WP_207861681.1">
    <property type="nucleotide sequence ID" value="NZ_JAFREP010000026.1"/>
</dbReference>
<keyword evidence="2" id="KW-1185">Reference proteome</keyword>
<dbReference type="Proteomes" id="UP000664417">
    <property type="component" value="Unassembled WGS sequence"/>
</dbReference>
<comment type="caution">
    <text evidence="1">The sequence shown here is derived from an EMBL/GenBank/DDBJ whole genome shotgun (WGS) entry which is preliminary data.</text>
</comment>